<keyword evidence="4" id="KW-0410">Iron transport</keyword>
<evidence type="ECO:0000259" key="15">
    <source>
        <dbReference type="Pfam" id="PF11741"/>
    </source>
</evidence>
<protein>
    <submittedName>
        <fullName evidence="16">TonB-dependent receptor</fullName>
    </submittedName>
</protein>
<dbReference type="GO" id="GO:0009279">
    <property type="term" value="C:cell outer membrane"/>
    <property type="evidence" value="ECO:0007669"/>
    <property type="project" value="UniProtKB-SubCell"/>
</dbReference>
<dbReference type="InterPro" id="IPR012910">
    <property type="entry name" value="Plug_dom"/>
</dbReference>
<keyword evidence="7" id="KW-0406">Ion transport</keyword>
<evidence type="ECO:0000256" key="10">
    <source>
        <dbReference type="ARBA" id="ARBA00023237"/>
    </source>
</evidence>
<keyword evidence="5 11" id="KW-0812">Transmembrane</keyword>
<feature type="domain" description="AMIN" evidence="15">
    <location>
        <begin position="94"/>
        <end position="169"/>
    </location>
</feature>
<dbReference type="PROSITE" id="PS52016">
    <property type="entry name" value="TONB_DEPENDENT_REC_3"/>
    <property type="match status" value="1"/>
</dbReference>
<keyword evidence="10 11" id="KW-0998">Cell outer membrane</keyword>
<keyword evidence="6" id="KW-0408">Iron</keyword>
<keyword evidence="16" id="KW-0675">Receptor</keyword>
<name>A0A8J7Z7N6_9CYAN</name>
<evidence type="ECO:0000256" key="9">
    <source>
        <dbReference type="ARBA" id="ARBA00023136"/>
    </source>
</evidence>
<evidence type="ECO:0000256" key="11">
    <source>
        <dbReference type="PROSITE-ProRule" id="PRU01360"/>
    </source>
</evidence>
<keyword evidence="17" id="KW-1185">Reference proteome</keyword>
<sequence length="862" mass="94623">MQNGVVEESGVNRGLLCACCKISGGSLISLIGLLIVQSALAQTVIQNIEGETKVPHINDLHRPASTVQQWLSQAEEAETGKQEEGAAPVRVTGVRLNSVEGELRVVLETDAGKALQGTADVNGNTLIVLIPNAQLADGKEFRQDNPIAGIASISVERSNSNSIQIRIVGIDDVPDGRIVQSQSGLILSVSAVEPEEEVIVTAQKRPENPQDIPISITAIPRQAIEDAQIDSFSDVAANTPNFFALPQGSGNFLNYSIRGLGNSNFAARDAVGFYIDDVPYDYTSFIDVPLFDLERVEVLRGPQSTLYGRNSQAGVVNIISRSPSNDPEVRALVGYGSSNNRNLQLSLSDAVIPDRLFFRLAGAYIARDGFTENTFTNENVGEKSSLSGRAQILWTPDQEWSVSFNANASYSDHGSTILVPLNQSDPFKIDYDFNGFDQVSTNTQALKIAYDGPKFRATAITTRRFTFQDNPIDSDFTSLDLIRRKAQFDSTLWSQELRIQSPEDANQLRWLFGGYFESRAFRVLGSGLQFSDLGAAAFGLPFAGFDRADADTNQATYAAFSQVDYTPIQPLTLTAGLRYESTTSRITRQRNLEVAGTSLKVPTGLSVSDVETSDRVWLPRFAAQYRFNPNVSAYGSITRGYKPGGFNSQAESLNLLTFASETSWNYELGFKSSWLDDRLTVNLAAFSNHLDNYQVLLPDNTGAFSNVANAEARIRGVELEIKATPVRGLDVIAGFGYADAKFTDYTNPFTGQNFNGNRLTLAPNFTYNLALQYRSVRGIFARLDLQGVGKYFFDDGNQLKQHPFALVNARIGYENSNWGIYLFAMNLLNTEYVTSAYFFPPPQAVGTYGDRRMFGIQVKAAF</sequence>
<dbReference type="Proteomes" id="UP000646053">
    <property type="component" value="Unassembled WGS sequence"/>
</dbReference>
<dbReference type="Pfam" id="PF11741">
    <property type="entry name" value="AMIN"/>
    <property type="match status" value="1"/>
</dbReference>
<evidence type="ECO:0000256" key="1">
    <source>
        <dbReference type="ARBA" id="ARBA00004571"/>
    </source>
</evidence>
<proteinExistence type="inferred from homology"/>
<evidence type="ECO:0000256" key="7">
    <source>
        <dbReference type="ARBA" id="ARBA00023065"/>
    </source>
</evidence>
<dbReference type="AlphaFoldDB" id="A0A8J7Z7N6"/>
<evidence type="ECO:0000256" key="12">
    <source>
        <dbReference type="RuleBase" id="RU003357"/>
    </source>
</evidence>
<dbReference type="InterPro" id="IPR021731">
    <property type="entry name" value="AMIN_dom"/>
</dbReference>
<dbReference type="InterPro" id="IPR000531">
    <property type="entry name" value="Beta-barrel_TonB"/>
</dbReference>
<evidence type="ECO:0000259" key="14">
    <source>
        <dbReference type="Pfam" id="PF07715"/>
    </source>
</evidence>
<dbReference type="GO" id="GO:0006826">
    <property type="term" value="P:iron ion transport"/>
    <property type="evidence" value="ECO:0007669"/>
    <property type="project" value="UniProtKB-KW"/>
</dbReference>
<feature type="domain" description="TonB-dependent receptor-like beta-barrel" evidence="13">
    <location>
        <begin position="430"/>
        <end position="827"/>
    </location>
</feature>
<dbReference type="CDD" id="cd01347">
    <property type="entry name" value="ligand_gated_channel"/>
    <property type="match status" value="1"/>
</dbReference>
<keyword evidence="2 11" id="KW-0813">Transport</keyword>
<dbReference type="Pfam" id="PF07715">
    <property type="entry name" value="Plug"/>
    <property type="match status" value="1"/>
</dbReference>
<evidence type="ECO:0000256" key="5">
    <source>
        <dbReference type="ARBA" id="ARBA00022692"/>
    </source>
</evidence>
<evidence type="ECO:0000256" key="8">
    <source>
        <dbReference type="ARBA" id="ARBA00023077"/>
    </source>
</evidence>
<accession>A0A8J7Z7N6</accession>
<evidence type="ECO:0000256" key="6">
    <source>
        <dbReference type="ARBA" id="ARBA00023004"/>
    </source>
</evidence>
<organism evidence="16 17">
    <name type="scientific">Myxacorys almedinensis A</name>
    <dbReference type="NCBI Taxonomy" id="2690445"/>
    <lineage>
        <taxon>Bacteria</taxon>
        <taxon>Bacillati</taxon>
        <taxon>Cyanobacteriota</taxon>
        <taxon>Cyanophyceae</taxon>
        <taxon>Leptolyngbyales</taxon>
        <taxon>Leptolyngbyaceae</taxon>
        <taxon>Myxacorys</taxon>
        <taxon>Myxacorys almedinensis</taxon>
    </lineage>
</organism>
<comment type="caution">
    <text evidence="16">The sequence shown here is derived from an EMBL/GenBank/DDBJ whole genome shotgun (WGS) entry which is preliminary data.</text>
</comment>
<dbReference type="SUPFAM" id="SSF56935">
    <property type="entry name" value="Porins"/>
    <property type="match status" value="1"/>
</dbReference>
<evidence type="ECO:0000256" key="3">
    <source>
        <dbReference type="ARBA" id="ARBA00022452"/>
    </source>
</evidence>
<evidence type="ECO:0000313" key="16">
    <source>
        <dbReference type="EMBL" id="NDJ17908.1"/>
    </source>
</evidence>
<keyword evidence="8 12" id="KW-0798">TonB box</keyword>
<dbReference type="PANTHER" id="PTHR32552">
    <property type="entry name" value="FERRICHROME IRON RECEPTOR-RELATED"/>
    <property type="match status" value="1"/>
</dbReference>
<dbReference type="InterPro" id="IPR039426">
    <property type="entry name" value="TonB-dep_rcpt-like"/>
</dbReference>
<dbReference type="Pfam" id="PF00593">
    <property type="entry name" value="TonB_dep_Rec_b-barrel"/>
    <property type="match status" value="1"/>
</dbReference>
<feature type="domain" description="TonB-dependent receptor plug" evidence="14">
    <location>
        <begin position="209"/>
        <end position="315"/>
    </location>
</feature>
<dbReference type="Gene3D" id="2.40.170.20">
    <property type="entry name" value="TonB-dependent receptor, beta-barrel domain"/>
    <property type="match status" value="1"/>
</dbReference>
<dbReference type="InterPro" id="IPR036942">
    <property type="entry name" value="Beta-barrel_TonB_sf"/>
</dbReference>
<keyword evidence="9 11" id="KW-0472">Membrane</keyword>
<comment type="subcellular location">
    <subcellularLocation>
        <location evidence="1 11">Cell outer membrane</location>
        <topology evidence="1 11">Multi-pass membrane protein</topology>
    </subcellularLocation>
</comment>
<keyword evidence="3 11" id="KW-1134">Transmembrane beta strand</keyword>
<evidence type="ECO:0000313" key="17">
    <source>
        <dbReference type="Proteomes" id="UP000646053"/>
    </source>
</evidence>
<comment type="similarity">
    <text evidence="11 12">Belongs to the TonB-dependent receptor family.</text>
</comment>
<evidence type="ECO:0000256" key="4">
    <source>
        <dbReference type="ARBA" id="ARBA00022496"/>
    </source>
</evidence>
<evidence type="ECO:0000259" key="13">
    <source>
        <dbReference type="Pfam" id="PF00593"/>
    </source>
</evidence>
<evidence type="ECO:0000256" key="2">
    <source>
        <dbReference type="ARBA" id="ARBA00022448"/>
    </source>
</evidence>
<dbReference type="PANTHER" id="PTHR32552:SF81">
    <property type="entry name" value="TONB-DEPENDENT OUTER MEMBRANE RECEPTOR"/>
    <property type="match status" value="1"/>
</dbReference>
<dbReference type="EMBL" id="WVIE01000011">
    <property type="protein sequence ID" value="NDJ17908.1"/>
    <property type="molecule type" value="Genomic_DNA"/>
</dbReference>
<reference evidence="16" key="1">
    <citation type="submission" date="2019-12" db="EMBL/GenBank/DDBJ databases">
        <title>High-Quality draft genome sequences of three cyanobacteria isolated from the limestone walls of the Old Cathedral of Coimbra.</title>
        <authorList>
            <person name="Tiago I."/>
            <person name="Soares F."/>
            <person name="Portugal A."/>
        </authorList>
    </citation>
    <scope>NUCLEOTIDE SEQUENCE</scope>
    <source>
        <strain evidence="16">A</strain>
    </source>
</reference>
<gene>
    <name evidence="16" type="ORF">GS601_11485</name>
</gene>